<feature type="transmembrane region" description="Helical" evidence="1">
    <location>
        <begin position="453"/>
        <end position="478"/>
    </location>
</feature>
<name>A0A830GTP7_9CREN</name>
<dbReference type="Proteomes" id="UP000610960">
    <property type="component" value="Unassembled WGS sequence"/>
</dbReference>
<proteinExistence type="predicted"/>
<keyword evidence="1" id="KW-0812">Transmembrane</keyword>
<dbReference type="EMBL" id="BMNL01000001">
    <property type="protein sequence ID" value="GGP19253.1"/>
    <property type="molecule type" value="Genomic_DNA"/>
</dbReference>
<feature type="transmembrane region" description="Helical" evidence="1">
    <location>
        <begin position="387"/>
        <end position="406"/>
    </location>
</feature>
<feature type="transmembrane region" description="Helical" evidence="1">
    <location>
        <begin position="7"/>
        <end position="26"/>
    </location>
</feature>
<evidence type="ECO:0000313" key="2">
    <source>
        <dbReference type="EMBL" id="GGP19253.1"/>
    </source>
</evidence>
<sequence>MRLSPRAVGFMATVLSLLSGAVYNIAITRKLTLDYLGLLNIVNSAVAFSSLPVTIPSFTASRAVAKDGSINVVAIMKLVGVFYVVSAAMSVAYLIPLWGESGEYAYLLLTITLLTALTSYVQSVTGSVLLVKNRQAYVASSLVSSAAKLLVIPLIMLLDWSVYAVLWSTFLIVLSSASYSLAITIRFHKPSMDFKRLLKWSAGASWVSMMSSIADTISSLSTEVIGLLGSLIDLGVWNVLRAIGRLFSMPNVIPSIMYGELLERGRLEVVYRDMLLSLFINTSIVLTVASFEPLIIDLLRPNDLDLIGPLYLPILFFLVSNTVSLVNTFTDNLISGVDKSDFKGEVGIGTYWGTHIGFSKLLHLVRASLYIVLAIPIYFLIKHLPFAIVMAFSISNIIAFSTSFTLRTMRIRKMQVELPLHHLLRDYVAPTLASAALVYIAAQHVRFKLVHDVYITIVEILAAFLLTTLVYLVVTLVVSNRSRDIFRSVLRSIRQAAIAT</sequence>
<keyword evidence="1" id="KW-1133">Transmembrane helix</keyword>
<evidence type="ECO:0000256" key="1">
    <source>
        <dbReference type="SAM" id="Phobius"/>
    </source>
</evidence>
<feature type="transmembrane region" description="Helical" evidence="1">
    <location>
        <begin position="104"/>
        <end position="124"/>
    </location>
</feature>
<feature type="transmembrane region" description="Helical" evidence="1">
    <location>
        <begin position="274"/>
        <end position="296"/>
    </location>
</feature>
<feature type="transmembrane region" description="Helical" evidence="1">
    <location>
        <begin position="164"/>
        <end position="185"/>
    </location>
</feature>
<feature type="transmembrane region" description="Helical" evidence="1">
    <location>
        <begin position="361"/>
        <end position="381"/>
    </location>
</feature>
<feature type="transmembrane region" description="Helical" evidence="1">
    <location>
        <begin position="38"/>
        <end position="60"/>
    </location>
</feature>
<feature type="transmembrane region" description="Helical" evidence="1">
    <location>
        <begin position="72"/>
        <end position="98"/>
    </location>
</feature>
<dbReference type="AlphaFoldDB" id="A0A830GTP7"/>
<keyword evidence="3" id="KW-1185">Reference proteome</keyword>
<feature type="transmembrane region" description="Helical" evidence="1">
    <location>
        <begin position="308"/>
        <end position="329"/>
    </location>
</feature>
<accession>A0A830GTP7</accession>
<feature type="transmembrane region" description="Helical" evidence="1">
    <location>
        <begin position="136"/>
        <end position="158"/>
    </location>
</feature>
<reference evidence="2" key="2">
    <citation type="submission" date="2020-09" db="EMBL/GenBank/DDBJ databases">
        <authorList>
            <person name="Sun Q."/>
            <person name="Ohkuma M."/>
        </authorList>
    </citation>
    <scope>NUCLEOTIDE SEQUENCE</scope>
    <source>
        <strain evidence="2">JCM 10088</strain>
    </source>
</reference>
<dbReference type="RefSeq" id="WP_188595631.1">
    <property type="nucleotide sequence ID" value="NZ_BMNL01000001.1"/>
</dbReference>
<gene>
    <name evidence="2" type="ORF">GCM10007981_02190</name>
</gene>
<protein>
    <recommendedName>
        <fullName evidence="4">Polysaccharide biosynthesis protein</fullName>
    </recommendedName>
</protein>
<evidence type="ECO:0008006" key="4">
    <source>
        <dbReference type="Google" id="ProtNLM"/>
    </source>
</evidence>
<evidence type="ECO:0000313" key="3">
    <source>
        <dbReference type="Proteomes" id="UP000610960"/>
    </source>
</evidence>
<organism evidence="2 3">
    <name type="scientific">Thermocladium modestius</name>
    <dbReference type="NCBI Taxonomy" id="62609"/>
    <lineage>
        <taxon>Archaea</taxon>
        <taxon>Thermoproteota</taxon>
        <taxon>Thermoprotei</taxon>
        <taxon>Thermoproteales</taxon>
        <taxon>Thermoproteaceae</taxon>
        <taxon>Thermocladium</taxon>
    </lineage>
</organism>
<feature type="transmembrane region" description="Helical" evidence="1">
    <location>
        <begin position="427"/>
        <end position="447"/>
    </location>
</feature>
<reference evidence="2" key="1">
    <citation type="journal article" date="2014" name="Int. J. Syst. Evol. Microbiol.">
        <title>Complete genome sequence of Corynebacterium casei LMG S-19264T (=DSM 44701T), isolated from a smear-ripened cheese.</title>
        <authorList>
            <consortium name="US DOE Joint Genome Institute (JGI-PGF)"/>
            <person name="Walter F."/>
            <person name="Albersmeier A."/>
            <person name="Kalinowski J."/>
            <person name="Ruckert C."/>
        </authorList>
    </citation>
    <scope>NUCLEOTIDE SEQUENCE</scope>
    <source>
        <strain evidence="2">JCM 10088</strain>
    </source>
</reference>
<dbReference type="OrthoDB" id="28419at2157"/>
<keyword evidence="1" id="KW-0472">Membrane</keyword>
<comment type="caution">
    <text evidence="2">The sequence shown here is derived from an EMBL/GenBank/DDBJ whole genome shotgun (WGS) entry which is preliminary data.</text>
</comment>